<gene>
    <name evidence="1" type="ORF">BDN72DRAFT_888746</name>
</gene>
<protein>
    <submittedName>
        <fullName evidence="1">Uncharacterized protein</fullName>
    </submittedName>
</protein>
<reference evidence="1 2" key="1">
    <citation type="journal article" date="2019" name="Nat. Ecol. Evol.">
        <title>Megaphylogeny resolves global patterns of mushroom evolution.</title>
        <authorList>
            <person name="Varga T."/>
            <person name="Krizsan K."/>
            <person name="Foldi C."/>
            <person name="Dima B."/>
            <person name="Sanchez-Garcia M."/>
            <person name="Sanchez-Ramirez S."/>
            <person name="Szollosi G.J."/>
            <person name="Szarkandi J.G."/>
            <person name="Papp V."/>
            <person name="Albert L."/>
            <person name="Andreopoulos W."/>
            <person name="Angelini C."/>
            <person name="Antonin V."/>
            <person name="Barry K.W."/>
            <person name="Bougher N.L."/>
            <person name="Buchanan P."/>
            <person name="Buyck B."/>
            <person name="Bense V."/>
            <person name="Catcheside P."/>
            <person name="Chovatia M."/>
            <person name="Cooper J."/>
            <person name="Damon W."/>
            <person name="Desjardin D."/>
            <person name="Finy P."/>
            <person name="Geml J."/>
            <person name="Haridas S."/>
            <person name="Hughes K."/>
            <person name="Justo A."/>
            <person name="Karasinski D."/>
            <person name="Kautmanova I."/>
            <person name="Kiss B."/>
            <person name="Kocsube S."/>
            <person name="Kotiranta H."/>
            <person name="LaButti K.M."/>
            <person name="Lechner B.E."/>
            <person name="Liimatainen K."/>
            <person name="Lipzen A."/>
            <person name="Lukacs Z."/>
            <person name="Mihaltcheva S."/>
            <person name="Morgado L.N."/>
            <person name="Niskanen T."/>
            <person name="Noordeloos M.E."/>
            <person name="Ohm R.A."/>
            <person name="Ortiz-Santana B."/>
            <person name="Ovrebo C."/>
            <person name="Racz N."/>
            <person name="Riley R."/>
            <person name="Savchenko A."/>
            <person name="Shiryaev A."/>
            <person name="Soop K."/>
            <person name="Spirin V."/>
            <person name="Szebenyi C."/>
            <person name="Tomsovsky M."/>
            <person name="Tulloss R.E."/>
            <person name="Uehling J."/>
            <person name="Grigoriev I.V."/>
            <person name="Vagvolgyi C."/>
            <person name="Papp T."/>
            <person name="Martin F.M."/>
            <person name="Miettinen O."/>
            <person name="Hibbett D.S."/>
            <person name="Nagy L.G."/>
        </authorList>
    </citation>
    <scope>NUCLEOTIDE SEQUENCE [LARGE SCALE GENOMIC DNA]</scope>
    <source>
        <strain evidence="1 2">NL-1719</strain>
    </source>
</reference>
<keyword evidence="2" id="KW-1185">Reference proteome</keyword>
<proteinExistence type="predicted"/>
<sequence length="1188" mass="126260">MASNFVPSPPEIALVNTIFSQADPQKLGVITGEVAVKVFAGSRLPANTLGEIWNVADEDNNGWLGKKGVAIAIRLIGWAQKGEKVSSALISKQGPLPTIDGVTAVAQQSTGISLPRSPPPGLPALTPQDKARFASLFKNAGPVNGLLSAERARDTFMKSKLPHDTLGKIWALADTQDRGSLDVVDFTIGMYCIQGIMKGQISSVPSVLPPGLYQQAGGNFLPTQITGGSGSFSPVASSFVQSRPSVQPQYTGQNSLQQHLTGASSQLRAPQLPARPTPSAAASPFSSGNGHVIQWDVTPTEKVTADSWFAGLDHLNQGFIGGEVAVEFMRQSKLPDEILAKIWDLSDLNGDGKLTKEGFAVAMHLIQKKLAGVEVPDILPSTLIPPSLRAASPPPSEHVPDLFSWDDTPSTSTPATSIIRQETGRPLSASPAHSPQPAIHDPFNSTSPVPFSHRNFLDDDGDTPIPIHDHSADIGNLRNQLNSTQQSLDTAKAERSNLEKVVENQSGELATLQTQLATAKASYETETKLLSTLRDRHANQAADIQKVKGELIRAESELSAIRVEKAEIEGAFLRDKEEVRDLNRKMIEASQQTESFKAETEKLRKDAKQQKGLLAIARKQLSTKEADRAKATQELEEVQAEVTLLTKEQQELESQLADSADHPSTPVATNLPGPIIPEPLALTALSTKSNNPFDRLAVSTSSPTPRSQSPFSASFTQPNNAASTAPSTNFFDFDSVFATDNIHTPLPIQHLTPSISDEVPQLDEATPVIDSDAVVSPPVPTSAGSKIEPSAEPSKSPLVTDALDTSIVTEPLSNSEEHSQATDLGTDLKELDLEDFDSDSDSEDEVPLAELAKQKSSDSAAANLPVLQDATPKFNDIFGGSDLPPAAHNSSDIGDVFGISPPSDTLPSLQSKPQDEDSTNKATSNIAAGVNAFDEAMGKIPSQTQPTLFETAFEDNFDFPPLAAPLSSAAILETQSNGHTNGHQSLADVHPIMTPPPPSTISPAASVIPDTSRQSPNGHNSVLVGTPPGPQANPTVHDVMVAVPQSSSAPSVSSTPTKGSPHRTDTRSSSPLSPPIPPRTASPKPRPSTSSSSKEGHEKPKDVPTRHSKLSIRLPFGKRKHKAPQEPMPPPPSHLPVTREEARSGSPALDDDVEGVKQLTSMGFSRSVAVTALETNGYDLQKALNSLL</sequence>
<organism evidence="1 2">
    <name type="scientific">Pluteus cervinus</name>
    <dbReference type="NCBI Taxonomy" id="181527"/>
    <lineage>
        <taxon>Eukaryota</taxon>
        <taxon>Fungi</taxon>
        <taxon>Dikarya</taxon>
        <taxon>Basidiomycota</taxon>
        <taxon>Agaricomycotina</taxon>
        <taxon>Agaricomycetes</taxon>
        <taxon>Agaricomycetidae</taxon>
        <taxon>Agaricales</taxon>
        <taxon>Pluteineae</taxon>
        <taxon>Pluteaceae</taxon>
        <taxon>Pluteus</taxon>
    </lineage>
</organism>
<dbReference type="EMBL" id="ML208364">
    <property type="protein sequence ID" value="TFK67886.1"/>
    <property type="molecule type" value="Genomic_DNA"/>
</dbReference>
<evidence type="ECO:0000313" key="2">
    <source>
        <dbReference type="Proteomes" id="UP000308600"/>
    </source>
</evidence>
<accession>A0ACD3AQR4</accession>
<dbReference type="Proteomes" id="UP000308600">
    <property type="component" value="Unassembled WGS sequence"/>
</dbReference>
<name>A0ACD3AQR4_9AGAR</name>
<evidence type="ECO:0000313" key="1">
    <source>
        <dbReference type="EMBL" id="TFK67886.1"/>
    </source>
</evidence>